<dbReference type="PANTHER" id="PTHR23012:SF183">
    <property type="entry name" value="OS08G0436200 PROTEIN"/>
    <property type="match status" value="1"/>
</dbReference>
<name>A0A804MND0_MAIZE</name>
<dbReference type="GO" id="GO:0004842">
    <property type="term" value="F:ubiquitin-protein transferase activity"/>
    <property type="evidence" value="ECO:0000318"/>
    <property type="project" value="GO_Central"/>
</dbReference>
<dbReference type="EnsemblPlants" id="Zm00001eb099600_T004">
    <property type="protein sequence ID" value="Zm00001eb099600_P004"/>
    <property type="gene ID" value="Zm00001eb099600"/>
</dbReference>
<dbReference type="PROSITE" id="PS51292">
    <property type="entry name" value="ZF_RING_CH"/>
    <property type="match status" value="1"/>
</dbReference>
<evidence type="ECO:0000256" key="3">
    <source>
        <dbReference type="ARBA" id="ARBA00022833"/>
    </source>
</evidence>
<dbReference type="InterPro" id="IPR022143">
    <property type="entry name" value="DUF3675"/>
</dbReference>
<dbReference type="Gramene" id="Zm00001eb099600_T004">
    <property type="protein sequence ID" value="Zm00001eb099600_P004"/>
    <property type="gene ID" value="Zm00001eb099600"/>
</dbReference>
<dbReference type="InParanoid" id="A0A804MND0"/>
<reference evidence="5" key="2">
    <citation type="submission" date="2019-07" db="EMBL/GenBank/DDBJ databases">
        <authorList>
            <person name="Seetharam A."/>
            <person name="Woodhouse M."/>
            <person name="Cannon E."/>
        </authorList>
    </citation>
    <scope>NUCLEOTIDE SEQUENCE [LARGE SCALE GENOMIC DNA]</scope>
    <source>
        <strain evidence="5">cv. B73</strain>
    </source>
</reference>
<evidence type="ECO:0000313" key="5">
    <source>
        <dbReference type="EnsemblPlants" id="Zm00001eb099600_P004"/>
    </source>
</evidence>
<sequence length="301" mass="32618">MKEHLMLNIDDLSILEPNEVIGTVKNKSSGETIAHPPSMAHAILAVGESMVSEAEPLLQVVECRICQEEDSIKNLESPCACTGSLKYAHRTCVQRWCNEKGDVTCEICHEPYEHGYTAPPRGHPDETTIDISGGWTITGTAFDLRDPRILAVAQNHIMEAEYDDYSATNASTAAFCRSAALVLMALLLLRHALTLTDEDDDDTSAMFSVSEITILKNILLAMYNNTCFFNGLQLKAFSVACCWFPASVLHHGLGNQYLAAPQTETGGSCSSCSGGGIHPAVRPRKGSAFHHRTGLPGHTTA</sequence>
<dbReference type="Pfam" id="PF12906">
    <property type="entry name" value="RINGv"/>
    <property type="match status" value="1"/>
</dbReference>
<dbReference type="Pfam" id="PF12428">
    <property type="entry name" value="DUF3675"/>
    <property type="match status" value="1"/>
</dbReference>
<protein>
    <recommendedName>
        <fullName evidence="4">RING-CH-type domain-containing protein</fullName>
    </recommendedName>
</protein>
<dbReference type="PANTHER" id="PTHR23012">
    <property type="entry name" value="RING/FYVE/PHD ZINC FINGER DOMAIN-CONTAINING"/>
    <property type="match status" value="1"/>
</dbReference>
<reference evidence="5" key="3">
    <citation type="submission" date="2021-05" db="UniProtKB">
        <authorList>
            <consortium name="EnsemblPlants"/>
        </authorList>
    </citation>
    <scope>IDENTIFICATION</scope>
    <source>
        <strain evidence="5">cv. B73</strain>
    </source>
</reference>
<accession>A0A804MND0</accession>
<dbReference type="GO" id="GO:0016020">
    <property type="term" value="C:membrane"/>
    <property type="evidence" value="ECO:0000318"/>
    <property type="project" value="GO_Central"/>
</dbReference>
<evidence type="ECO:0000256" key="1">
    <source>
        <dbReference type="ARBA" id="ARBA00022723"/>
    </source>
</evidence>
<keyword evidence="6" id="KW-1185">Reference proteome</keyword>
<dbReference type="OrthoDB" id="264354at2759"/>
<dbReference type="Proteomes" id="UP000007305">
    <property type="component" value="Chromosome 2"/>
</dbReference>
<organism evidence="5 6">
    <name type="scientific">Zea mays</name>
    <name type="common">Maize</name>
    <dbReference type="NCBI Taxonomy" id="4577"/>
    <lineage>
        <taxon>Eukaryota</taxon>
        <taxon>Viridiplantae</taxon>
        <taxon>Streptophyta</taxon>
        <taxon>Embryophyta</taxon>
        <taxon>Tracheophyta</taxon>
        <taxon>Spermatophyta</taxon>
        <taxon>Magnoliopsida</taxon>
        <taxon>Liliopsida</taxon>
        <taxon>Poales</taxon>
        <taxon>Poaceae</taxon>
        <taxon>PACMAD clade</taxon>
        <taxon>Panicoideae</taxon>
        <taxon>Andropogonodae</taxon>
        <taxon>Andropogoneae</taxon>
        <taxon>Tripsacinae</taxon>
        <taxon>Zea</taxon>
    </lineage>
</organism>
<evidence type="ECO:0000256" key="2">
    <source>
        <dbReference type="ARBA" id="ARBA00022771"/>
    </source>
</evidence>
<dbReference type="SMART" id="SM00744">
    <property type="entry name" value="RINGv"/>
    <property type="match status" value="1"/>
</dbReference>
<evidence type="ECO:0000259" key="4">
    <source>
        <dbReference type="PROSITE" id="PS51292"/>
    </source>
</evidence>
<dbReference type="InterPro" id="IPR033275">
    <property type="entry name" value="MARCH-like"/>
</dbReference>
<gene>
    <name evidence="5" type="primary">LOC100284144</name>
</gene>
<dbReference type="CDD" id="cd16495">
    <property type="entry name" value="RING_CH-C4HC3_MARCH"/>
    <property type="match status" value="1"/>
</dbReference>
<dbReference type="GO" id="GO:0008270">
    <property type="term" value="F:zinc ion binding"/>
    <property type="evidence" value="ECO:0007669"/>
    <property type="project" value="UniProtKB-KW"/>
</dbReference>
<dbReference type="AlphaFoldDB" id="A0A804MND0"/>
<dbReference type="InterPro" id="IPR011016">
    <property type="entry name" value="Znf_RING-CH"/>
</dbReference>
<dbReference type="Gene3D" id="3.30.40.10">
    <property type="entry name" value="Zinc/RING finger domain, C3HC4 (zinc finger)"/>
    <property type="match status" value="1"/>
</dbReference>
<proteinExistence type="predicted"/>
<keyword evidence="2" id="KW-0863">Zinc-finger</keyword>
<dbReference type="SUPFAM" id="SSF57850">
    <property type="entry name" value="RING/U-box"/>
    <property type="match status" value="1"/>
</dbReference>
<dbReference type="GO" id="GO:0016567">
    <property type="term" value="P:protein ubiquitination"/>
    <property type="evidence" value="ECO:0000318"/>
    <property type="project" value="GO_Central"/>
</dbReference>
<reference evidence="6" key="1">
    <citation type="submission" date="2015-12" db="EMBL/GenBank/DDBJ databases">
        <title>Update maize B73 reference genome by single molecule sequencing technologies.</title>
        <authorList>
            <consortium name="Maize Genome Sequencing Project"/>
            <person name="Ware D."/>
        </authorList>
    </citation>
    <scope>NUCLEOTIDE SEQUENCE [LARGE SCALE GENOMIC DNA]</scope>
    <source>
        <strain evidence="6">cv. B73</strain>
    </source>
</reference>
<dbReference type="InterPro" id="IPR013083">
    <property type="entry name" value="Znf_RING/FYVE/PHD"/>
</dbReference>
<dbReference type="FunFam" id="3.30.40.10:FF:000146">
    <property type="entry name" value="RING/FYVE/PHD zinc finger protein"/>
    <property type="match status" value="1"/>
</dbReference>
<feature type="domain" description="RING-CH-type" evidence="4">
    <location>
        <begin position="55"/>
        <end position="115"/>
    </location>
</feature>
<keyword evidence="3" id="KW-0862">Zinc</keyword>
<keyword evidence="1" id="KW-0479">Metal-binding</keyword>
<evidence type="ECO:0000313" key="6">
    <source>
        <dbReference type="Proteomes" id="UP000007305"/>
    </source>
</evidence>